<evidence type="ECO:0000259" key="16">
    <source>
        <dbReference type="PROSITE" id="PS50885"/>
    </source>
</evidence>
<dbReference type="Pfam" id="PF02518">
    <property type="entry name" value="HATPase_c"/>
    <property type="match status" value="1"/>
</dbReference>
<dbReference type="InterPro" id="IPR003660">
    <property type="entry name" value="HAMP_dom"/>
</dbReference>
<dbReference type="PRINTS" id="PR00344">
    <property type="entry name" value="BCTRLSENSOR"/>
</dbReference>
<name>A0A168LSM8_9CLOT</name>
<dbReference type="SUPFAM" id="SSF55874">
    <property type="entry name" value="ATPase domain of HSP90 chaperone/DNA topoisomerase II/histidine kinase"/>
    <property type="match status" value="1"/>
</dbReference>
<evidence type="ECO:0000313" key="17">
    <source>
        <dbReference type="EMBL" id="OAA83645.1"/>
    </source>
</evidence>
<dbReference type="EC" id="2.7.13.3" evidence="3"/>
<dbReference type="InterPro" id="IPR036890">
    <property type="entry name" value="HATPase_C_sf"/>
</dbReference>
<dbReference type="SMART" id="SM00387">
    <property type="entry name" value="HATPase_c"/>
    <property type="match status" value="1"/>
</dbReference>
<keyword evidence="11 14" id="KW-1133">Transmembrane helix</keyword>
<dbReference type="InterPro" id="IPR005467">
    <property type="entry name" value="His_kinase_dom"/>
</dbReference>
<dbReference type="InterPro" id="IPR004358">
    <property type="entry name" value="Sig_transdc_His_kin-like_C"/>
</dbReference>
<evidence type="ECO:0000256" key="3">
    <source>
        <dbReference type="ARBA" id="ARBA00012438"/>
    </source>
</evidence>
<evidence type="ECO:0000256" key="1">
    <source>
        <dbReference type="ARBA" id="ARBA00000085"/>
    </source>
</evidence>
<evidence type="ECO:0000256" key="13">
    <source>
        <dbReference type="ARBA" id="ARBA00023136"/>
    </source>
</evidence>
<keyword evidence="6 17" id="KW-0808">Transferase</keyword>
<dbReference type="SUPFAM" id="SSF47384">
    <property type="entry name" value="Homodimeric domain of signal transducing histidine kinase"/>
    <property type="match status" value="1"/>
</dbReference>
<dbReference type="InterPro" id="IPR050398">
    <property type="entry name" value="HssS/ArlS-like"/>
</dbReference>
<evidence type="ECO:0000256" key="4">
    <source>
        <dbReference type="ARBA" id="ARBA00022475"/>
    </source>
</evidence>
<evidence type="ECO:0000256" key="11">
    <source>
        <dbReference type="ARBA" id="ARBA00022989"/>
    </source>
</evidence>
<keyword evidence="13 14" id="KW-0472">Membrane</keyword>
<dbReference type="FunFam" id="3.30.565.10:FF:000006">
    <property type="entry name" value="Sensor histidine kinase WalK"/>
    <property type="match status" value="1"/>
</dbReference>
<keyword evidence="9" id="KW-0418">Kinase</keyword>
<evidence type="ECO:0000256" key="8">
    <source>
        <dbReference type="ARBA" id="ARBA00022741"/>
    </source>
</evidence>
<keyword evidence="12" id="KW-0902">Two-component regulatory system</keyword>
<evidence type="ECO:0000256" key="9">
    <source>
        <dbReference type="ARBA" id="ARBA00022777"/>
    </source>
</evidence>
<dbReference type="GO" id="GO:0005886">
    <property type="term" value="C:plasma membrane"/>
    <property type="evidence" value="ECO:0007669"/>
    <property type="project" value="UniProtKB-SubCell"/>
</dbReference>
<dbReference type="Gene3D" id="3.30.565.10">
    <property type="entry name" value="Histidine kinase-like ATPase, C-terminal domain"/>
    <property type="match status" value="1"/>
</dbReference>
<keyword evidence="5" id="KW-0597">Phosphoprotein</keyword>
<comment type="subcellular location">
    <subcellularLocation>
        <location evidence="2">Cell membrane</location>
        <topology evidence="2">Multi-pass membrane protein</topology>
    </subcellularLocation>
</comment>
<evidence type="ECO:0000256" key="6">
    <source>
        <dbReference type="ARBA" id="ARBA00022679"/>
    </source>
</evidence>
<dbReference type="GO" id="GO:0000155">
    <property type="term" value="F:phosphorelay sensor kinase activity"/>
    <property type="evidence" value="ECO:0007669"/>
    <property type="project" value="InterPro"/>
</dbReference>
<dbReference type="AlphaFoldDB" id="A0A168LSM8"/>
<dbReference type="EMBL" id="LITT01000058">
    <property type="protein sequence ID" value="OAA83645.1"/>
    <property type="molecule type" value="Genomic_DNA"/>
</dbReference>
<comment type="caution">
    <text evidence="17">The sequence shown here is derived from an EMBL/GenBank/DDBJ whole genome shotgun (WGS) entry which is preliminary data.</text>
</comment>
<evidence type="ECO:0000256" key="12">
    <source>
        <dbReference type="ARBA" id="ARBA00023012"/>
    </source>
</evidence>
<evidence type="ECO:0000256" key="5">
    <source>
        <dbReference type="ARBA" id="ARBA00022553"/>
    </source>
</evidence>
<dbReference type="InterPro" id="IPR036097">
    <property type="entry name" value="HisK_dim/P_sf"/>
</dbReference>
<dbReference type="Pfam" id="PF00512">
    <property type="entry name" value="HisKA"/>
    <property type="match status" value="1"/>
</dbReference>
<dbReference type="SMART" id="SM00388">
    <property type="entry name" value="HisKA"/>
    <property type="match status" value="1"/>
</dbReference>
<dbReference type="PROSITE" id="PS50885">
    <property type="entry name" value="HAMP"/>
    <property type="match status" value="1"/>
</dbReference>
<dbReference type="Gene3D" id="6.10.340.10">
    <property type="match status" value="1"/>
</dbReference>
<dbReference type="OrthoDB" id="9813151at2"/>
<keyword evidence="8" id="KW-0547">Nucleotide-binding</keyword>
<keyword evidence="10" id="KW-0067">ATP-binding</keyword>
<proteinExistence type="predicted"/>
<evidence type="ECO:0000313" key="18">
    <source>
        <dbReference type="Proteomes" id="UP000077407"/>
    </source>
</evidence>
<reference evidence="17 18" key="1">
    <citation type="journal article" date="2015" name="Biotechnol. Bioeng.">
        <title>Genome sequence and phenotypic characterization of Caulobacter segnis.</title>
        <authorList>
            <person name="Patel S."/>
            <person name="Fletcher B."/>
            <person name="Scott D.C."/>
            <person name="Ely B."/>
        </authorList>
    </citation>
    <scope>NUCLEOTIDE SEQUENCE [LARGE SCALE GENOMIC DNA]</scope>
    <source>
        <strain evidence="17 18">ERI-2</strain>
    </source>
</reference>
<feature type="domain" description="HAMP" evidence="16">
    <location>
        <begin position="180"/>
        <end position="233"/>
    </location>
</feature>
<dbReference type="PANTHER" id="PTHR45528">
    <property type="entry name" value="SENSOR HISTIDINE KINASE CPXA"/>
    <property type="match status" value="1"/>
</dbReference>
<dbReference type="InterPro" id="IPR003594">
    <property type="entry name" value="HATPase_dom"/>
</dbReference>
<gene>
    <name evidence="17" type="primary">phoR_11</name>
    <name evidence="17" type="ORF">WY13_03432</name>
</gene>
<evidence type="ECO:0000256" key="10">
    <source>
        <dbReference type="ARBA" id="ARBA00022840"/>
    </source>
</evidence>
<dbReference type="PATRIC" id="fig|1538.10.peg.3492"/>
<sequence>MQSIRKRLSLVLVLCTIITVVLSTFFVNHAVDNTFNKYIADNQIKRNQRIVDYFQQIYKRDKKWTKNSGVEMQHEGYMSNYCLTLFDENKREVWGMKPDELKNMPMFSKQDVNSAGEYKTNTFSIKYDNKVVGYISIGQYQPIFLSEQDINFKNSINRNMIVSVLIAICISIFLSVLFSEQLSYPIKKVSEASVNLSRGDYEAKLEFNSSVLEIKNLINSIDILREKLKYQDDIRKRLVSDISHELRTPLNILQNNLEAMIDGIFPATTDRLNALNDEVIRFGGLIDNLDILKEFESKEVILNFEKIPLEELIYNICEEIKLQAKSKGIDLIFNAAVGEKYLISGDTDKLKQVFINILSNSVKFTLPGGKIAVNLSFDRQHVIVSIKDSGIGIKKEDLPFIFERLYRGDKSRNEIKGSGIGLTIVKKILILHSASIDVKSEEGKGTCFILNFNRVK</sequence>
<feature type="domain" description="Histidine kinase" evidence="15">
    <location>
        <begin position="241"/>
        <end position="456"/>
    </location>
</feature>
<comment type="catalytic activity">
    <reaction evidence="1">
        <text>ATP + protein L-histidine = ADP + protein N-phospho-L-histidine.</text>
        <dbReference type="EC" id="2.7.13.3"/>
    </reaction>
</comment>
<evidence type="ECO:0000256" key="7">
    <source>
        <dbReference type="ARBA" id="ARBA00022692"/>
    </source>
</evidence>
<evidence type="ECO:0000256" key="14">
    <source>
        <dbReference type="SAM" id="Phobius"/>
    </source>
</evidence>
<dbReference type="PANTHER" id="PTHR45528:SF1">
    <property type="entry name" value="SENSOR HISTIDINE KINASE CPXA"/>
    <property type="match status" value="1"/>
</dbReference>
<protein>
    <recommendedName>
        <fullName evidence="3">histidine kinase</fullName>
        <ecNumber evidence="3">2.7.13.3</ecNumber>
    </recommendedName>
</protein>
<evidence type="ECO:0000256" key="2">
    <source>
        <dbReference type="ARBA" id="ARBA00004651"/>
    </source>
</evidence>
<evidence type="ECO:0000259" key="15">
    <source>
        <dbReference type="PROSITE" id="PS50109"/>
    </source>
</evidence>
<keyword evidence="4" id="KW-1003">Cell membrane</keyword>
<dbReference type="Proteomes" id="UP000077407">
    <property type="component" value="Unassembled WGS sequence"/>
</dbReference>
<dbReference type="PROSITE" id="PS50109">
    <property type="entry name" value="HIS_KIN"/>
    <property type="match status" value="1"/>
</dbReference>
<dbReference type="Gene3D" id="1.10.287.130">
    <property type="match status" value="1"/>
</dbReference>
<dbReference type="RefSeq" id="WP_063556712.1">
    <property type="nucleotide sequence ID" value="NZ_LITT01000058.1"/>
</dbReference>
<dbReference type="CDD" id="cd00082">
    <property type="entry name" value="HisKA"/>
    <property type="match status" value="1"/>
</dbReference>
<dbReference type="InterPro" id="IPR003661">
    <property type="entry name" value="HisK_dim/P_dom"/>
</dbReference>
<keyword evidence="7 14" id="KW-0812">Transmembrane</keyword>
<feature type="transmembrane region" description="Helical" evidence="14">
    <location>
        <begin position="160"/>
        <end position="178"/>
    </location>
</feature>
<organism evidence="17 18">
    <name type="scientific">Clostridium ljungdahlii</name>
    <dbReference type="NCBI Taxonomy" id="1538"/>
    <lineage>
        <taxon>Bacteria</taxon>
        <taxon>Bacillati</taxon>
        <taxon>Bacillota</taxon>
        <taxon>Clostridia</taxon>
        <taxon>Eubacteriales</taxon>
        <taxon>Clostridiaceae</taxon>
        <taxon>Clostridium</taxon>
    </lineage>
</organism>
<dbReference type="GO" id="GO:0005524">
    <property type="term" value="F:ATP binding"/>
    <property type="evidence" value="ECO:0007669"/>
    <property type="project" value="UniProtKB-KW"/>
</dbReference>
<accession>A0A168LSM8</accession>